<sequence length="50" mass="5602">MCREAGQPEKSSINAGTCDHRGGVLRVHITNCRITAEPPDIHYLTQKRLK</sequence>
<evidence type="ECO:0000313" key="1">
    <source>
        <dbReference type="EMBL" id="BAA03366.1"/>
    </source>
</evidence>
<accession>V9H0R1</accession>
<reference evidence="1" key="1">
    <citation type="journal article" date="1985" name="J. Biochem.">
        <title>Nucleotide sequence of the 5' flanking region responsible for the enhancement of the expression of yeast enolase 1 gene.</title>
        <authorList>
            <person name="Uemura H."/>
            <person name="Jigami Y."/>
            <person name="Tanaka H."/>
            <person name="Toshimitsu N."/>
            <person name="Paterson M."/>
            <person name="Nakasato S."/>
        </authorList>
    </citation>
    <scope>NUCLEOTIDE SEQUENCE</scope>
    <source>
        <strain evidence="1">AH22</strain>
    </source>
</reference>
<dbReference type="EMBL" id="D14474">
    <property type="protein sequence ID" value="BAA03366.1"/>
    <property type="molecule type" value="Genomic_DNA"/>
</dbReference>
<organism evidence="1">
    <name type="scientific">Saccharomyces cerevisiae</name>
    <name type="common">Baker's yeast</name>
    <dbReference type="NCBI Taxonomy" id="4932"/>
    <lineage>
        <taxon>Eukaryota</taxon>
        <taxon>Fungi</taxon>
        <taxon>Dikarya</taxon>
        <taxon>Ascomycota</taxon>
        <taxon>Saccharomycotina</taxon>
        <taxon>Saccharomycetes</taxon>
        <taxon>Saccharomycetales</taxon>
        <taxon>Saccharomycetaceae</taxon>
        <taxon>Saccharomyces</taxon>
    </lineage>
</organism>
<reference evidence="1" key="2">
    <citation type="journal article" date="1986" name="Gene">
        <title>Identification of a sequence containing the positive regulatory region of Saccharomyces cerevisiae gene ENO1.</title>
        <authorList>
            <person name="Uemura H."/>
            <person name="Shiba T."/>
            <person name="Paterson M."/>
            <person name="Jigami Y."/>
            <person name="Tanaka H."/>
        </authorList>
    </citation>
    <scope>NUCLEOTIDE SEQUENCE</scope>
    <source>
        <strain evidence="1">AH22</strain>
    </source>
</reference>
<dbReference type="AlphaFoldDB" id="V9H0R1"/>
<protein>
    <submittedName>
        <fullName evidence="1">Saccharomyces cerevisiae ENO1 gene, promotor region</fullName>
    </submittedName>
</protein>
<name>V9H0R1_YEASX</name>
<proteinExistence type="predicted"/>